<proteinExistence type="predicted"/>
<evidence type="ECO:0000259" key="3">
    <source>
        <dbReference type="Pfam" id="PF23865"/>
    </source>
</evidence>
<evidence type="ECO:0000259" key="2">
    <source>
        <dbReference type="Pfam" id="PF22974"/>
    </source>
</evidence>
<protein>
    <submittedName>
        <fullName evidence="4">Uncharacterized protein</fullName>
    </submittedName>
</protein>
<evidence type="ECO:0000313" key="4">
    <source>
        <dbReference type="EMBL" id="KAK7723478.1"/>
    </source>
</evidence>
<dbReference type="Pfam" id="PF22974">
    <property type="entry name" value="DUF7029"/>
    <property type="match status" value="1"/>
</dbReference>
<feature type="compositionally biased region" description="Gly residues" evidence="1">
    <location>
        <begin position="90"/>
        <end position="102"/>
    </location>
</feature>
<sequence>MSVKFTSQVAFDTAQSHWQAEVSSFVAITSNPACASISGQHEYVLVNKITFSSDGLSATASISSIDLTKAVGDNNPVEVQLGNFTLSNGDGSGSFSTGGPGGPITNSTSPPPSSTNPDSSSPDFDVALDELIGFLDVDDEAYWPQLYPGVTGETFADFAGEDTGPALPAQPEKRRHVYTKLERRGWWSSVVNTVKNVGSTVANTASNVASSVAKAAADAKDKVVETAAKAYDSLNPFTPRTFTPIDNDLNFATPKGSDTTPWGVGKQLLSKTENGGAIAIYCVGCGVSGKIHVTGTVTFIVGKLSVSGNLKANGAVQAALELGIVASYKNTWSYSRDIANVPLSPLSVPGIITIGPQVTLSAGGSLTVDAVGQLLAGAVLDWPAIQATIDIGDLGGSYASGFKPHVNPVFEVKAAVSASADAFLTLAVGFGIDILAGTIKKQVALVEKPDINVAANVSGQASLSGGSVSGTIGNAQCAGVALDVTFNNYVYADLAGSQKDINTLSIPVLSKCLSIPKRRSLANSVTARTLRLGHGSETQHVPAEPRTTNENLSNMTTPVLNYTVLNAADGGLEVHYADNGNLYAILDDSNTAHGVDDSILFAESASGTVVGDSEGRLFHGYVDTLASLGVSRLRLADADHIPKTSVMLSLAPVDPNGSGSSLMMAFDTAGNAYYPLLCVYENLYPKLFIAKDPTTGASVLEDPSQKAALTGGAVKECGFFGVTDGVKGVNDA</sequence>
<accession>A0ABR1P1T5</accession>
<feature type="region of interest" description="Disordered" evidence="1">
    <location>
        <begin position="88"/>
        <end position="122"/>
    </location>
</feature>
<reference evidence="4 5" key="1">
    <citation type="submission" date="2024-02" db="EMBL/GenBank/DDBJ databases">
        <title>De novo assembly and annotation of 12 fungi associated with fruit tree decline syndrome in Ontario, Canada.</title>
        <authorList>
            <person name="Sulman M."/>
            <person name="Ellouze W."/>
            <person name="Ilyukhin E."/>
        </authorList>
    </citation>
    <scope>NUCLEOTIDE SEQUENCE [LARGE SCALE GENOMIC DNA]</scope>
    <source>
        <strain evidence="4 5">M169</strain>
    </source>
</reference>
<gene>
    <name evidence="4" type="ORF">SLS63_008891</name>
</gene>
<dbReference type="Pfam" id="PF23865">
    <property type="entry name" value="DUF7223"/>
    <property type="match status" value="1"/>
</dbReference>
<keyword evidence="5" id="KW-1185">Reference proteome</keyword>
<comment type="caution">
    <text evidence="4">The sequence shown here is derived from an EMBL/GenBank/DDBJ whole genome shotgun (WGS) entry which is preliminary data.</text>
</comment>
<name>A0ABR1P1T5_DIAER</name>
<dbReference type="InterPro" id="IPR055647">
    <property type="entry name" value="DUF7223"/>
</dbReference>
<evidence type="ECO:0000256" key="1">
    <source>
        <dbReference type="SAM" id="MobiDB-lite"/>
    </source>
</evidence>
<organism evidence="4 5">
    <name type="scientific">Diaporthe eres</name>
    <name type="common">Phomopsis oblonga</name>
    <dbReference type="NCBI Taxonomy" id="83184"/>
    <lineage>
        <taxon>Eukaryota</taxon>
        <taxon>Fungi</taxon>
        <taxon>Dikarya</taxon>
        <taxon>Ascomycota</taxon>
        <taxon>Pezizomycotina</taxon>
        <taxon>Sordariomycetes</taxon>
        <taxon>Sordariomycetidae</taxon>
        <taxon>Diaporthales</taxon>
        <taxon>Diaporthaceae</taxon>
        <taxon>Diaporthe</taxon>
        <taxon>Diaporthe eres species complex</taxon>
    </lineage>
</organism>
<feature type="domain" description="DUF7223" evidence="3">
    <location>
        <begin position="266"/>
        <end position="512"/>
    </location>
</feature>
<dbReference type="InterPro" id="IPR054293">
    <property type="entry name" value="DUF7029"/>
</dbReference>
<evidence type="ECO:0000313" key="5">
    <source>
        <dbReference type="Proteomes" id="UP001430848"/>
    </source>
</evidence>
<dbReference type="EMBL" id="JAKNSF020000060">
    <property type="protein sequence ID" value="KAK7723478.1"/>
    <property type="molecule type" value="Genomic_DNA"/>
</dbReference>
<dbReference type="Proteomes" id="UP001430848">
    <property type="component" value="Unassembled WGS sequence"/>
</dbReference>
<feature type="domain" description="DUF7029" evidence="2">
    <location>
        <begin position="1"/>
        <end position="72"/>
    </location>
</feature>